<dbReference type="RefSeq" id="WP_106296101.1">
    <property type="nucleotide sequence ID" value="NZ_PVTI01000001.1"/>
</dbReference>
<feature type="domain" description="Mycothiol-dependent maleylpyruvate isomerase metal-binding" evidence="1">
    <location>
        <begin position="18"/>
        <end position="155"/>
    </location>
</feature>
<dbReference type="NCBIfam" id="TIGR03083">
    <property type="entry name" value="maleylpyruvate isomerase family mycothiol-dependent enzyme"/>
    <property type="match status" value="1"/>
</dbReference>
<dbReference type="SUPFAM" id="SSF109854">
    <property type="entry name" value="DinB/YfiT-like putative metalloenzymes"/>
    <property type="match status" value="1"/>
</dbReference>
<evidence type="ECO:0000313" key="2">
    <source>
        <dbReference type="EMBL" id="PRY63825.1"/>
    </source>
</evidence>
<name>A0A2T0V0W0_9MICO</name>
<dbReference type="InterPro" id="IPR017517">
    <property type="entry name" value="Maleyloyr_isom"/>
</dbReference>
<evidence type="ECO:0000313" key="3">
    <source>
        <dbReference type="Proteomes" id="UP000237822"/>
    </source>
</evidence>
<dbReference type="EMBL" id="PVTI01000001">
    <property type="protein sequence ID" value="PRY63825.1"/>
    <property type="molecule type" value="Genomic_DNA"/>
</dbReference>
<dbReference type="InterPro" id="IPR034660">
    <property type="entry name" value="DinB/YfiT-like"/>
</dbReference>
<dbReference type="NCBIfam" id="TIGR03084">
    <property type="entry name" value="TIGR03084 family metal-binding protein"/>
    <property type="match status" value="1"/>
</dbReference>
<protein>
    <submittedName>
        <fullName evidence="2">Uncharacterized protein (TIGR03084 family)</fullName>
    </submittedName>
</protein>
<comment type="caution">
    <text evidence="2">The sequence shown here is derived from an EMBL/GenBank/DDBJ whole genome shotgun (WGS) entry which is preliminary data.</text>
</comment>
<dbReference type="Gene3D" id="1.20.120.450">
    <property type="entry name" value="dinb family like domain"/>
    <property type="match status" value="1"/>
</dbReference>
<dbReference type="Proteomes" id="UP000237822">
    <property type="component" value="Unassembled WGS sequence"/>
</dbReference>
<dbReference type="GO" id="GO:0046872">
    <property type="term" value="F:metal ion binding"/>
    <property type="evidence" value="ECO:0007669"/>
    <property type="project" value="InterPro"/>
</dbReference>
<gene>
    <name evidence="2" type="ORF">BCF74_101232</name>
</gene>
<organism evidence="2 3">
    <name type="scientific">Knoellia remsis</name>
    <dbReference type="NCBI Taxonomy" id="407159"/>
    <lineage>
        <taxon>Bacteria</taxon>
        <taxon>Bacillati</taxon>
        <taxon>Actinomycetota</taxon>
        <taxon>Actinomycetes</taxon>
        <taxon>Micrococcales</taxon>
        <taxon>Intrasporangiaceae</taxon>
        <taxon>Knoellia</taxon>
    </lineage>
</organism>
<dbReference type="InterPro" id="IPR017518">
    <property type="entry name" value="CHP03084"/>
</dbReference>
<sequence length="273" mass="28890">MTATSSTGTTLDAVLSDLAAESAQLDAWVGELVPEQWATPTPAPGWTIAHQVGHLAWTDDIARTAATDAEAFAAAVSEAASTHGMEVVDAAAAQWGELPPTELLARWRTGRDALAGALRAVPAGEKVVWFGPPMSPTSMATARLMETWAHGHDVADALGVTVPVTDRVRHVAHLGVITRGFAHAMRGEEPPPVDIRVELAGPRGDIWTWGAPDAPEKVTGTAYDFARLATRRIHRDDADVRADGPHADHWLDIVQAFAGPPGQDPKPRSQGAS</sequence>
<evidence type="ECO:0000259" key="1">
    <source>
        <dbReference type="Pfam" id="PF11716"/>
    </source>
</evidence>
<dbReference type="AlphaFoldDB" id="A0A2T0V0W0"/>
<dbReference type="InterPro" id="IPR024344">
    <property type="entry name" value="MDMPI_metal-binding"/>
</dbReference>
<proteinExistence type="predicted"/>
<dbReference type="Pfam" id="PF11716">
    <property type="entry name" value="MDMPI_N"/>
    <property type="match status" value="1"/>
</dbReference>
<keyword evidence="3" id="KW-1185">Reference proteome</keyword>
<dbReference type="OrthoDB" id="113180at2"/>
<accession>A0A2T0V0W0</accession>
<reference evidence="2 3" key="1">
    <citation type="submission" date="2018-03" db="EMBL/GenBank/DDBJ databases">
        <title>Genomic Encyclopedia of Archaeal and Bacterial Type Strains, Phase II (KMG-II): from individual species to whole genera.</title>
        <authorList>
            <person name="Goeker M."/>
        </authorList>
    </citation>
    <scope>NUCLEOTIDE SEQUENCE [LARGE SCALE GENOMIC DNA]</scope>
    <source>
        <strain evidence="2 3">ATCC BAA-1496</strain>
    </source>
</reference>